<keyword evidence="9" id="KW-0472">Membrane</keyword>
<dbReference type="InterPro" id="IPR003109">
    <property type="entry name" value="GoLoco_motif"/>
</dbReference>
<evidence type="ECO:0000256" key="8">
    <source>
        <dbReference type="ARBA" id="ARBA00022803"/>
    </source>
</evidence>
<feature type="repeat" description="TPR" evidence="10">
    <location>
        <begin position="487"/>
        <end position="520"/>
    </location>
</feature>
<dbReference type="PANTHER" id="PTHR45954:SF1">
    <property type="entry name" value="LD33695P"/>
    <property type="match status" value="1"/>
</dbReference>
<dbReference type="AlphaFoldDB" id="A0A085M0J4"/>
<dbReference type="PANTHER" id="PTHR45954">
    <property type="entry name" value="LD33695P"/>
    <property type="match status" value="1"/>
</dbReference>
<dbReference type="GO" id="GO:0000132">
    <property type="term" value="P:establishment of mitotic spindle orientation"/>
    <property type="evidence" value="ECO:0007669"/>
    <property type="project" value="TreeGrafter"/>
</dbReference>
<evidence type="ECO:0000313" key="12">
    <source>
        <dbReference type="Proteomes" id="UP000030764"/>
    </source>
</evidence>
<dbReference type="GO" id="GO:0005092">
    <property type="term" value="F:GDP-dissociation inhibitor activity"/>
    <property type="evidence" value="ECO:0007669"/>
    <property type="project" value="TreeGrafter"/>
</dbReference>
<dbReference type="EMBL" id="KL363249">
    <property type="protein sequence ID" value="KFD50740.1"/>
    <property type="molecule type" value="Genomic_DNA"/>
</dbReference>
<keyword evidence="7" id="KW-0677">Repeat</keyword>
<evidence type="ECO:0000256" key="4">
    <source>
        <dbReference type="ARBA" id="ARBA00022475"/>
    </source>
</evidence>
<dbReference type="GO" id="GO:0005886">
    <property type="term" value="C:plasma membrane"/>
    <property type="evidence" value="ECO:0007669"/>
    <property type="project" value="UniProtKB-SubCell"/>
</dbReference>
<protein>
    <recommendedName>
        <fullName evidence="13">Tetratricopeptide repeat protein</fullName>
    </recommendedName>
</protein>
<dbReference type="PROSITE" id="PS50005">
    <property type="entry name" value="TPR"/>
    <property type="match status" value="1"/>
</dbReference>
<gene>
    <name evidence="11" type="ORF">M513_08396</name>
</gene>
<dbReference type="GO" id="GO:0001965">
    <property type="term" value="F:G-protein alpha-subunit binding"/>
    <property type="evidence" value="ECO:0007669"/>
    <property type="project" value="TreeGrafter"/>
</dbReference>
<evidence type="ECO:0000256" key="1">
    <source>
        <dbReference type="ARBA" id="ARBA00004236"/>
    </source>
</evidence>
<evidence type="ECO:0000256" key="6">
    <source>
        <dbReference type="ARBA" id="ARBA00022553"/>
    </source>
</evidence>
<reference evidence="11 12" key="1">
    <citation type="journal article" date="2014" name="Nat. Genet.">
        <title>Genome and transcriptome of the porcine whipworm Trichuris suis.</title>
        <authorList>
            <person name="Jex A.R."/>
            <person name="Nejsum P."/>
            <person name="Schwarz E.M."/>
            <person name="Hu L."/>
            <person name="Young N.D."/>
            <person name="Hall R.S."/>
            <person name="Korhonen P.K."/>
            <person name="Liao S."/>
            <person name="Thamsborg S."/>
            <person name="Xia J."/>
            <person name="Xu P."/>
            <person name="Wang S."/>
            <person name="Scheerlinck J.P."/>
            <person name="Hofmann A."/>
            <person name="Sternberg P.W."/>
            <person name="Wang J."/>
            <person name="Gasser R.B."/>
        </authorList>
    </citation>
    <scope>NUCLEOTIDE SEQUENCE [LARGE SCALE GENOMIC DNA]</scope>
    <source>
        <strain evidence="11">DCEP-RM93M</strain>
    </source>
</reference>
<keyword evidence="5" id="KW-0963">Cytoplasm</keyword>
<dbReference type="Proteomes" id="UP000030764">
    <property type="component" value="Unassembled WGS sequence"/>
</dbReference>
<accession>A0A085M0J4</accession>
<dbReference type="GO" id="GO:0005938">
    <property type="term" value="C:cell cortex"/>
    <property type="evidence" value="ECO:0007669"/>
    <property type="project" value="TreeGrafter"/>
</dbReference>
<evidence type="ECO:0008006" key="13">
    <source>
        <dbReference type="Google" id="ProtNLM"/>
    </source>
</evidence>
<organism evidence="11 12">
    <name type="scientific">Trichuris suis</name>
    <name type="common">pig whipworm</name>
    <dbReference type="NCBI Taxonomy" id="68888"/>
    <lineage>
        <taxon>Eukaryota</taxon>
        <taxon>Metazoa</taxon>
        <taxon>Ecdysozoa</taxon>
        <taxon>Nematoda</taxon>
        <taxon>Enoplea</taxon>
        <taxon>Dorylaimia</taxon>
        <taxon>Trichinellida</taxon>
        <taxon>Trichuridae</taxon>
        <taxon>Trichuris</taxon>
    </lineage>
</organism>
<dbReference type="PROSITE" id="PS50877">
    <property type="entry name" value="GOLOCO"/>
    <property type="match status" value="3"/>
</dbReference>
<dbReference type="InterPro" id="IPR052386">
    <property type="entry name" value="GPSM"/>
</dbReference>
<keyword evidence="4" id="KW-1003">Cell membrane</keyword>
<dbReference type="Pfam" id="PF02188">
    <property type="entry name" value="GoLoco"/>
    <property type="match status" value="2"/>
</dbReference>
<keyword evidence="12" id="KW-1185">Reference proteome</keyword>
<evidence type="ECO:0000256" key="9">
    <source>
        <dbReference type="ARBA" id="ARBA00023136"/>
    </source>
</evidence>
<keyword evidence="8 10" id="KW-0802">TPR repeat</keyword>
<dbReference type="SUPFAM" id="SSF48452">
    <property type="entry name" value="TPR-like"/>
    <property type="match status" value="3"/>
</dbReference>
<evidence type="ECO:0000256" key="7">
    <source>
        <dbReference type="ARBA" id="ARBA00022737"/>
    </source>
</evidence>
<dbReference type="InterPro" id="IPR019734">
    <property type="entry name" value="TPR_rpt"/>
</dbReference>
<dbReference type="Gene3D" id="1.25.40.10">
    <property type="entry name" value="Tetratricopeptide repeat domain"/>
    <property type="match status" value="5"/>
</dbReference>
<dbReference type="InterPro" id="IPR011990">
    <property type="entry name" value="TPR-like_helical_dom_sf"/>
</dbReference>
<dbReference type="Pfam" id="PF13181">
    <property type="entry name" value="TPR_8"/>
    <property type="match status" value="1"/>
</dbReference>
<name>A0A085M0J4_9BILA</name>
<evidence type="ECO:0000313" key="11">
    <source>
        <dbReference type="EMBL" id="KFD50740.1"/>
    </source>
</evidence>
<dbReference type="SMART" id="SM00390">
    <property type="entry name" value="GoLoco"/>
    <property type="match status" value="3"/>
</dbReference>
<evidence type="ECO:0000256" key="3">
    <source>
        <dbReference type="ARBA" id="ARBA00006600"/>
    </source>
</evidence>
<proteinExistence type="inferred from homology"/>
<comment type="subcellular location">
    <subcellularLocation>
        <location evidence="1">Cell membrane</location>
    </subcellularLocation>
    <subcellularLocation>
        <location evidence="2">Cytoplasm</location>
    </subcellularLocation>
</comment>
<evidence type="ECO:0000256" key="5">
    <source>
        <dbReference type="ARBA" id="ARBA00022490"/>
    </source>
</evidence>
<keyword evidence="6" id="KW-0597">Phosphoprotein</keyword>
<dbReference type="Pfam" id="PF13176">
    <property type="entry name" value="TPR_7"/>
    <property type="match status" value="2"/>
</dbReference>
<comment type="similarity">
    <text evidence="3">Belongs to the GPSM family.</text>
</comment>
<evidence type="ECO:0000256" key="10">
    <source>
        <dbReference type="PROSITE-ProRule" id="PRU00339"/>
    </source>
</evidence>
<evidence type="ECO:0000256" key="2">
    <source>
        <dbReference type="ARBA" id="ARBA00004496"/>
    </source>
</evidence>
<sequence>MRIIKIVHDNIYSSWVYCIKWGDNCHRCSFVSFAATGIAMKTRLNQVMAVTHRPCCTSHQLELASNRLKESSLAAYYLCRHAAAPEVPPVSNFARYQEIDIAAKETELRGVSPFSFRSIINTDLVSSNRLTCADLVHEGERRCKTGDLEAAISCFEMAITVGTDDVRVLSAIYSQLGNAYYYVKNLNKALEYQRYDLMLARGEKVSEVTERSKKGKDELEGNGRGVFQSQEFVVNDHCPTAGTSHLATFIVHLRIAMYRAVSDIDGEASASGNIGCTLKVLGRYDEALRCCQRYLELSQLHNKREHVAAAYYNLGGVYCDKAKNLNRESDSYITDYSQRVRELFLKAVQCYEMSLKISRELGNRLIEGRICGNLGNTYYLLGNFRAAIELHSQRLNMAVEFGDKYAMRRAYTNLGNANVFLGDVTSAIEYYSERLQHEVICRMAYVRGYVHNQWSVTLFCLLLSSEVIIFRKAIQLAKELNAVAVEAQSYYSMGHCFTILNDYESAVKYHLRHLSIARSLKDELGQERAAWSLSNALIHLRQPRKALHFTLLHYSLSKQLGDRNGEMVAELNFADLIRELSHDSLPDSSLDPHFKGFDDDLIVLTAVYTPPNAKQKLLLESICIGLRWLCGASAKQIVSPLGSVTENPGFISGDKDFQLTKLSRCTRITCTWILACLLASLKKSAKFSNMMPSNDPASNVLAYPFAPANVTEVHLSIDGPALGELREEDAFFDHLFHLQSKRLDDQRCDPNLISTDWETRNVETNAFLQSLHENQDSDDLLNLIAGMQSRRMDDQRANLPFLPGLQERAAEEPNCSMDRSRNAQQAEMVRSRLLPFPGLLKPEKMNERTAHAQCHLESECLDMKAPQDSGTEDQQTSVSSAECVTIPDEHFFRFLWKLQARRLEEQRAHLQLMAHSHSSDKKFCLLLRS</sequence>
<dbReference type="SMART" id="SM00028">
    <property type="entry name" value="TPR"/>
    <property type="match status" value="6"/>
</dbReference>